<feature type="compositionally biased region" description="Polar residues" evidence="5">
    <location>
        <begin position="832"/>
        <end position="848"/>
    </location>
</feature>
<dbReference type="eggNOG" id="ENOG502QQVN">
    <property type="taxonomic scope" value="Eukaryota"/>
</dbReference>
<feature type="compositionally biased region" description="Polar residues" evidence="5">
    <location>
        <begin position="19"/>
        <end position="28"/>
    </location>
</feature>
<dbReference type="KEGG" id="cmo:103497866"/>
<dbReference type="GO" id="GO:0005634">
    <property type="term" value="C:nucleus"/>
    <property type="evidence" value="ECO:0007669"/>
    <property type="project" value="UniProtKB-SubCell"/>
</dbReference>
<dbReference type="Pfam" id="PF25826">
    <property type="entry name" value="DUF7952"/>
    <property type="match status" value="1"/>
</dbReference>
<keyword evidence="4" id="KW-0539">Nucleus</keyword>
<organism evidence="8 9">
    <name type="scientific">Cucumis melo</name>
    <name type="common">Muskmelon</name>
    <dbReference type="NCBI Taxonomy" id="3656"/>
    <lineage>
        <taxon>Eukaryota</taxon>
        <taxon>Viridiplantae</taxon>
        <taxon>Streptophyta</taxon>
        <taxon>Embryophyta</taxon>
        <taxon>Tracheophyta</taxon>
        <taxon>Spermatophyta</taxon>
        <taxon>Magnoliopsida</taxon>
        <taxon>eudicotyledons</taxon>
        <taxon>Gunneridae</taxon>
        <taxon>Pentapetalae</taxon>
        <taxon>rosids</taxon>
        <taxon>fabids</taxon>
        <taxon>Cucurbitales</taxon>
        <taxon>Cucurbitaceae</taxon>
        <taxon>Benincaseae</taxon>
        <taxon>Cucumis</taxon>
    </lineage>
</organism>
<dbReference type="GeneID" id="103497866"/>
<keyword evidence="2" id="KW-0805">Transcription regulation</keyword>
<dbReference type="SUPFAM" id="SSF46689">
    <property type="entry name" value="Homeodomain-like"/>
    <property type="match status" value="1"/>
</dbReference>
<evidence type="ECO:0000259" key="6">
    <source>
        <dbReference type="Pfam" id="PF24662"/>
    </source>
</evidence>
<feature type="region of interest" description="Disordered" evidence="5">
    <location>
        <begin position="691"/>
        <end position="784"/>
    </location>
</feature>
<feature type="compositionally biased region" description="Basic and acidic residues" evidence="5">
    <location>
        <begin position="817"/>
        <end position="827"/>
    </location>
</feature>
<keyword evidence="3" id="KW-0804">Transcription</keyword>
<evidence type="ECO:0000256" key="2">
    <source>
        <dbReference type="ARBA" id="ARBA00023015"/>
    </source>
</evidence>
<dbReference type="AlphaFoldDB" id="A0A1S3C813"/>
<dbReference type="GO" id="GO:0003714">
    <property type="term" value="F:transcription corepressor activity"/>
    <property type="evidence" value="ECO:0007669"/>
    <property type="project" value="TreeGrafter"/>
</dbReference>
<feature type="compositionally biased region" description="Acidic residues" evidence="5">
    <location>
        <begin position="539"/>
        <end position="549"/>
    </location>
</feature>
<dbReference type="PANTHER" id="PTHR13859">
    <property type="entry name" value="ATROPHIN-RELATED"/>
    <property type="match status" value="1"/>
</dbReference>
<accession>A0A1S3C813</accession>
<feature type="region of interest" description="Disordered" evidence="5">
    <location>
        <begin position="813"/>
        <end position="863"/>
    </location>
</feature>
<gene>
    <name evidence="9" type="primary">LOC103497866</name>
</gene>
<feature type="compositionally biased region" description="Low complexity" evidence="5">
    <location>
        <begin position="766"/>
        <end position="777"/>
    </location>
</feature>
<dbReference type="InterPro" id="IPR009057">
    <property type="entry name" value="Homeodomain-like_sf"/>
</dbReference>
<dbReference type="Gramene" id="MELO3C021344.2.1">
    <property type="protein sequence ID" value="MELO3C021344.2.1"/>
    <property type="gene ID" value="MELO3C021344.2"/>
</dbReference>
<dbReference type="InterPro" id="IPR056067">
    <property type="entry name" value="DUF7650"/>
</dbReference>
<dbReference type="InParanoid" id="A0A1S3C813"/>
<evidence type="ECO:0000313" key="9">
    <source>
        <dbReference type="RefSeq" id="XP_008458467.2"/>
    </source>
</evidence>
<feature type="region of interest" description="Disordered" evidence="5">
    <location>
        <begin position="446"/>
        <end position="467"/>
    </location>
</feature>
<feature type="compositionally biased region" description="Basic and acidic residues" evidence="5">
    <location>
        <begin position="691"/>
        <end position="750"/>
    </location>
</feature>
<feature type="compositionally biased region" description="Basic and acidic residues" evidence="5">
    <location>
        <begin position="447"/>
        <end position="467"/>
    </location>
</feature>
<dbReference type="Proteomes" id="UP001652600">
    <property type="component" value="Chromosome 11"/>
</dbReference>
<feature type="compositionally biased region" description="Low complexity" evidence="5">
    <location>
        <begin position="849"/>
        <end position="863"/>
    </location>
</feature>
<name>A0A1S3C813_CUCME</name>
<evidence type="ECO:0000256" key="3">
    <source>
        <dbReference type="ARBA" id="ARBA00023163"/>
    </source>
</evidence>
<proteinExistence type="predicted"/>
<evidence type="ECO:0000256" key="1">
    <source>
        <dbReference type="ARBA" id="ARBA00004123"/>
    </source>
</evidence>
<comment type="subcellular location">
    <subcellularLocation>
        <location evidence="1">Nucleus</location>
    </subcellularLocation>
</comment>
<evidence type="ECO:0000256" key="5">
    <source>
        <dbReference type="SAM" id="MobiDB-lite"/>
    </source>
</evidence>
<feature type="compositionally biased region" description="Polar residues" evidence="5">
    <location>
        <begin position="571"/>
        <end position="586"/>
    </location>
</feature>
<feature type="region of interest" description="Disordered" evidence="5">
    <location>
        <begin position="535"/>
        <end position="596"/>
    </location>
</feature>
<evidence type="ECO:0000256" key="4">
    <source>
        <dbReference type="ARBA" id="ARBA00023242"/>
    </source>
</evidence>
<feature type="domain" description="DUF7952" evidence="7">
    <location>
        <begin position="184"/>
        <end position="314"/>
    </location>
</feature>
<evidence type="ECO:0000259" key="7">
    <source>
        <dbReference type="Pfam" id="PF25826"/>
    </source>
</evidence>
<sequence>MDLVKENYQDIDGNEDGSPEQSVSQENSEICDEFSDPEISPRVGEEYQVEVPPLLLKSDINWLQSCKEAEIQDSSLHDFFVGLPVQVMWISEEAHWMERKLHEDKVEKCSRKEDLKGESFQDEQKDDSAKSIIEATKMTTSSKIKVSKAADLALPKETVLATDTDQKDNINGFHLVPGVSGEPWSNIEEASFLLGLYIFGKNLVLVKKFVGSKQMGDILSFYYGRFYQSEKYCRWCECRKTRGRKCVYGQRLFKGWRQQELVSRLLLHVAEDNKNALMEVTKSFGDGKFSFEEFVFALKATVGLEAFVDAVGIGKEKQDLTSVSMDPVKSNHGSSLRPEIPTGKACSALTPLEIVNYLTGDFRLSKARSSDLFWEAVWPRLLARGWHSEQPSNGFTAGMKHSLVFLVPGIKKFSRRKLVRGNHYFDSVSDVLGKVALDPGLLELDNNVDKDGKSNEENGWTDDSKVDQEEFPSQQRHCYLKPRTPANTDILKFTIVDTSLANGSASKIRELRSLPVDLLTVSSSRSYFENHALCSSSESMEESDSEEDQCVDKAETANTSQALRKNKKQKVISNGHYSPSDVSKSKQVLPVSCKPDSMDSPAEVLKDHSCIKLDGTQSQNGIVHPFSQKSRLDIKRKPTNVTKKRRKLNTFGLKCTSNISVASKPKEEDACCKPKEEDSCCKAKEEDSCCKPKEEDSCCKPKEEDSCCKPEEEDSCCKPKEEDSYCNPKEEDSCCKPKEEDAYCSKDGSDTSKNILPSGDLLQEKSSSSSGCSPISSLDGNPKEIDLNQSRALIDLNLPVPLDAETDEPVIMHMRRERPDQTSKEPNDPSVAKTSEVVQNVSDQQLNMNSRRVSSRNRPPTTRALEARALGLLDVKQKRKHKDPFLEGNLIVKPPRRGCPKVRPTENLEISIEKFKIEDRAVVVSPCNSNSNSNSNSEVLPKLET</sequence>
<feature type="compositionally biased region" description="Low complexity" evidence="5">
    <location>
        <begin position="928"/>
        <end position="937"/>
    </location>
</feature>
<keyword evidence="8" id="KW-1185">Reference proteome</keyword>
<dbReference type="InterPro" id="IPR057712">
    <property type="entry name" value="DUF7952"/>
</dbReference>
<feature type="region of interest" description="Disordered" evidence="5">
    <location>
        <begin position="1"/>
        <end position="41"/>
    </location>
</feature>
<dbReference type="Pfam" id="PF24662">
    <property type="entry name" value="DUF7650"/>
    <property type="match status" value="1"/>
</dbReference>
<reference evidence="9" key="1">
    <citation type="submission" date="2025-08" db="UniProtKB">
        <authorList>
            <consortium name="RefSeq"/>
        </authorList>
    </citation>
    <scope>IDENTIFICATION</scope>
    <source>
        <tissue evidence="9">Stem</tissue>
    </source>
</reference>
<feature type="region of interest" description="Disordered" evidence="5">
    <location>
        <begin position="925"/>
        <end position="945"/>
    </location>
</feature>
<dbReference type="PANTHER" id="PTHR13859:SF34">
    <property type="entry name" value="SANT DOMAIN-CONTAINING PROTEIN"/>
    <property type="match status" value="1"/>
</dbReference>
<evidence type="ECO:0000313" key="8">
    <source>
        <dbReference type="Proteomes" id="UP001652600"/>
    </source>
</evidence>
<protein>
    <submittedName>
        <fullName evidence="9">Uncharacterized protein LOC103497866 isoform X1</fullName>
    </submittedName>
</protein>
<dbReference type="RefSeq" id="XP_008458467.2">
    <property type="nucleotide sequence ID" value="XM_008460245.3"/>
</dbReference>
<feature type="domain" description="DUF7650" evidence="6">
    <location>
        <begin position="353"/>
        <end position="439"/>
    </location>
</feature>